<dbReference type="AlphaFoldDB" id="A0A6P1W575"/>
<sequence>MKTILLSVLLSVASLIIPTTVTFAQQSGEETAIQQVLTRSFDAFGQRDLTGFSAYFVKSPDLFYQVYTIEGQLIVARGWEAMTHMVGNHMKNDPNDFKGKHSLSDFQIHVQGQMAWVNQTSRWELPGGVYKGSDFVVLQKQAGQWKIAALITQTYAEGKLVVVK</sequence>
<reference evidence="2 3" key="1">
    <citation type="submission" date="2019-11" db="EMBL/GenBank/DDBJ databases">
        <title>Spirosoma endbachense sp. nov., isolated from a natural salt meadow.</title>
        <authorList>
            <person name="Rojas J."/>
            <person name="Ambika Manirajan B."/>
            <person name="Ratering S."/>
            <person name="Suarez C."/>
            <person name="Geissler-Plaum R."/>
            <person name="Schnell S."/>
        </authorList>
    </citation>
    <scope>NUCLEOTIDE SEQUENCE [LARGE SCALE GENOMIC DNA]</scope>
    <source>
        <strain evidence="2 3">I-24</strain>
    </source>
</reference>
<evidence type="ECO:0000313" key="2">
    <source>
        <dbReference type="EMBL" id="QHW00035.1"/>
    </source>
</evidence>
<gene>
    <name evidence="2" type="ORF">GJR95_35690</name>
</gene>
<evidence type="ECO:0000256" key="1">
    <source>
        <dbReference type="SAM" id="SignalP"/>
    </source>
</evidence>
<dbReference type="KEGG" id="senf:GJR95_35690"/>
<dbReference type="Gene3D" id="3.10.450.50">
    <property type="match status" value="1"/>
</dbReference>
<dbReference type="EMBL" id="CP045997">
    <property type="protein sequence ID" value="QHW00035.1"/>
    <property type="molecule type" value="Genomic_DNA"/>
</dbReference>
<evidence type="ECO:0000313" key="3">
    <source>
        <dbReference type="Proteomes" id="UP000464577"/>
    </source>
</evidence>
<keyword evidence="3" id="KW-1185">Reference proteome</keyword>
<dbReference type="RefSeq" id="WP_162390425.1">
    <property type="nucleotide sequence ID" value="NZ_CP045997.1"/>
</dbReference>
<keyword evidence="1" id="KW-0732">Signal</keyword>
<protein>
    <submittedName>
        <fullName evidence="2">Uncharacterized protein</fullName>
    </submittedName>
</protein>
<name>A0A6P1W575_9BACT</name>
<dbReference type="Proteomes" id="UP000464577">
    <property type="component" value="Chromosome"/>
</dbReference>
<proteinExistence type="predicted"/>
<feature type="signal peptide" evidence="1">
    <location>
        <begin position="1"/>
        <end position="24"/>
    </location>
</feature>
<feature type="chain" id="PRO_5026694937" evidence="1">
    <location>
        <begin position="25"/>
        <end position="164"/>
    </location>
</feature>
<dbReference type="InterPro" id="IPR032710">
    <property type="entry name" value="NTF2-like_dom_sf"/>
</dbReference>
<dbReference type="SUPFAM" id="SSF54427">
    <property type="entry name" value="NTF2-like"/>
    <property type="match status" value="1"/>
</dbReference>
<accession>A0A6P1W575</accession>
<organism evidence="2 3">
    <name type="scientific">Spirosoma endbachense</name>
    <dbReference type="NCBI Taxonomy" id="2666025"/>
    <lineage>
        <taxon>Bacteria</taxon>
        <taxon>Pseudomonadati</taxon>
        <taxon>Bacteroidota</taxon>
        <taxon>Cytophagia</taxon>
        <taxon>Cytophagales</taxon>
        <taxon>Cytophagaceae</taxon>
        <taxon>Spirosoma</taxon>
    </lineage>
</organism>